<dbReference type="InterPro" id="IPR006047">
    <property type="entry name" value="GH13_cat_dom"/>
</dbReference>
<organism evidence="13 14">
    <name type="scientific">Dethiosulfatibacter aminovorans DSM 17477</name>
    <dbReference type="NCBI Taxonomy" id="1121476"/>
    <lineage>
        <taxon>Bacteria</taxon>
        <taxon>Bacillati</taxon>
        <taxon>Bacillota</taxon>
        <taxon>Tissierellia</taxon>
        <taxon>Dethiosulfatibacter</taxon>
    </lineage>
</organism>
<keyword evidence="5 10" id="KW-0321">Glycogen metabolism</keyword>
<evidence type="ECO:0000256" key="11">
    <source>
        <dbReference type="PIRSR" id="PIRSR000463-1"/>
    </source>
</evidence>
<dbReference type="InterPro" id="IPR006407">
    <property type="entry name" value="GlgB"/>
</dbReference>
<evidence type="ECO:0000256" key="2">
    <source>
        <dbReference type="ARBA" id="ARBA00002953"/>
    </source>
</evidence>
<dbReference type="PIRSF" id="PIRSF000463">
    <property type="entry name" value="GlgB"/>
    <property type="match status" value="1"/>
</dbReference>
<feature type="domain" description="Glycosyl hydrolase family 13 catalytic" evidence="12">
    <location>
        <begin position="151"/>
        <end position="522"/>
    </location>
</feature>
<dbReference type="SUPFAM" id="SSF81296">
    <property type="entry name" value="E set domains"/>
    <property type="match status" value="1"/>
</dbReference>
<evidence type="ECO:0000256" key="7">
    <source>
        <dbReference type="ARBA" id="ARBA00022679"/>
    </source>
</evidence>
<comment type="function">
    <text evidence="2 10">Catalyzes the formation of the alpha-1,6-glucosidic linkages in glycogen by scission of a 1,4-alpha-linked oligosaccharide from growing alpha-1,4-glucan chains and the subsequent attachment of the oligosaccharide to the alpha-1,6 position.</text>
</comment>
<evidence type="ECO:0000256" key="4">
    <source>
        <dbReference type="ARBA" id="ARBA00009000"/>
    </source>
</evidence>
<evidence type="ECO:0000256" key="10">
    <source>
        <dbReference type="HAMAP-Rule" id="MF_00685"/>
    </source>
</evidence>
<keyword evidence="14" id="KW-1185">Reference proteome</keyword>
<dbReference type="Pfam" id="PF00128">
    <property type="entry name" value="Alpha-amylase"/>
    <property type="match status" value="1"/>
</dbReference>
<keyword evidence="7 10" id="KW-0808">Transferase</keyword>
<dbReference type="InterPro" id="IPR014756">
    <property type="entry name" value="Ig_E-set"/>
</dbReference>
<dbReference type="OrthoDB" id="9800174at2"/>
<protein>
    <recommendedName>
        <fullName evidence="10">1,4-alpha-glucan branching enzyme GlgB</fullName>
        <ecNumber evidence="10">2.4.1.18</ecNumber>
    </recommendedName>
    <alternativeName>
        <fullName evidence="10">1,4-alpha-D-glucan:1,4-alpha-D-glucan 6-glucosyl-transferase</fullName>
    </alternativeName>
    <alternativeName>
        <fullName evidence="10">Alpha-(1-&gt;4)-glucan branching enzyme</fullName>
    </alternativeName>
    <alternativeName>
        <fullName evidence="10">Glycogen branching enzyme</fullName>
        <shortName evidence="10">BE</shortName>
    </alternativeName>
</protein>
<evidence type="ECO:0000256" key="8">
    <source>
        <dbReference type="ARBA" id="ARBA00023056"/>
    </source>
</evidence>
<evidence type="ECO:0000256" key="3">
    <source>
        <dbReference type="ARBA" id="ARBA00004964"/>
    </source>
</evidence>
<dbReference type="InterPro" id="IPR013780">
    <property type="entry name" value="Glyco_hydro_b"/>
</dbReference>
<dbReference type="SUPFAM" id="SSF51445">
    <property type="entry name" value="(Trans)glycosidases"/>
    <property type="match status" value="1"/>
</dbReference>
<dbReference type="STRING" id="1121476.SAMN02745751_00080"/>
<evidence type="ECO:0000313" key="13">
    <source>
        <dbReference type="EMBL" id="SHI34453.1"/>
    </source>
</evidence>
<dbReference type="PANTHER" id="PTHR43651:SF3">
    <property type="entry name" value="1,4-ALPHA-GLUCAN-BRANCHING ENZYME"/>
    <property type="match status" value="1"/>
</dbReference>
<dbReference type="Gene3D" id="2.60.40.10">
    <property type="entry name" value="Immunoglobulins"/>
    <property type="match status" value="1"/>
</dbReference>
<keyword evidence="6 10" id="KW-0328">Glycosyltransferase</keyword>
<feature type="active site" description="Proton donor" evidence="10 11">
    <location>
        <position position="355"/>
    </location>
</feature>
<feature type="active site" description="Nucleophile" evidence="10 11">
    <location>
        <position position="303"/>
    </location>
</feature>
<dbReference type="GO" id="GO:0043169">
    <property type="term" value="F:cation binding"/>
    <property type="evidence" value="ECO:0007669"/>
    <property type="project" value="InterPro"/>
</dbReference>
<dbReference type="GO" id="GO:0005829">
    <property type="term" value="C:cytosol"/>
    <property type="evidence" value="ECO:0007669"/>
    <property type="project" value="TreeGrafter"/>
</dbReference>
<comment type="subunit">
    <text evidence="10">Monomer.</text>
</comment>
<dbReference type="InterPro" id="IPR044143">
    <property type="entry name" value="GlgB_N_E_set_prok"/>
</dbReference>
<dbReference type="NCBIfam" id="TIGR01515">
    <property type="entry name" value="branching_enzym"/>
    <property type="match status" value="1"/>
</dbReference>
<dbReference type="SMART" id="SM00642">
    <property type="entry name" value="Aamy"/>
    <property type="match status" value="1"/>
</dbReference>
<name>A0A1M6AE42_9FIRM</name>
<dbReference type="Gene3D" id="2.60.40.1180">
    <property type="entry name" value="Golgi alpha-mannosidase II"/>
    <property type="match status" value="1"/>
</dbReference>
<dbReference type="PANTHER" id="PTHR43651">
    <property type="entry name" value="1,4-ALPHA-GLUCAN-BRANCHING ENZYME"/>
    <property type="match status" value="1"/>
</dbReference>
<dbReference type="GO" id="GO:0005978">
    <property type="term" value="P:glycogen biosynthetic process"/>
    <property type="evidence" value="ECO:0007669"/>
    <property type="project" value="UniProtKB-UniRule"/>
</dbReference>
<dbReference type="Pfam" id="PF02922">
    <property type="entry name" value="CBM_48"/>
    <property type="match status" value="1"/>
</dbReference>
<accession>A0A1M6AE42</accession>
<dbReference type="InterPro" id="IPR017853">
    <property type="entry name" value="GH"/>
</dbReference>
<evidence type="ECO:0000256" key="9">
    <source>
        <dbReference type="ARBA" id="ARBA00023277"/>
    </source>
</evidence>
<dbReference type="NCBIfam" id="NF008967">
    <property type="entry name" value="PRK12313.1"/>
    <property type="match status" value="1"/>
</dbReference>
<dbReference type="Gene3D" id="3.20.20.80">
    <property type="entry name" value="Glycosidases"/>
    <property type="match status" value="1"/>
</dbReference>
<dbReference type="RefSeq" id="WP_073045439.1">
    <property type="nucleotide sequence ID" value="NZ_FQZL01000004.1"/>
</dbReference>
<sequence length="626" mass="73828">MNRIMDINGFANYHTGKLYNSYEYFGAHLRKQQDGKGVYFTVWAPNATGVSLVGTFNFWNDQANPMERLGDTGIWHCFFENIGEGEEYKYKIFKKDGTSVQKADPYGFFSEKKPGTSSVVADMDGYEWKDGKWLKKRNEVRLYDGPLNIYEIHPGSWKMHEDKSHYSYRELADELVPYLKEMNYNYVEIMPVMEHPFDGSWGYQITGYYSITSRYGKPDDLKYLIDKCHQNNIGVILDWVPGHFCRDEQGLLNFDGTELYGHIDHPNWGTKKFNFGRSEVTNFLISNALFYFDKYHVDGLRVDGVTSILHLNFGMDEQIYRNRYGGTDDLDGIDFLKELNKAVFARYPFAIMAAEESTDWPLVTAPVDSGGLGFNFKWNMGWMNDTIAYVENDFFFRKNDHDRITFSMHYAFSENFILPFSHDEVVHGKKTLIDKSWGTYEEKFKNLKVLAMYQMTHPGKKLNFMGNEIGQFMEWRYYEEIEWFMLKYPIHDSHREYIKKLNRLYMNEKALWQQDNSWAGFQWIDADNRDHSMFSYIRWGLDDFIITVLNFTPNVHEEAWIQVPREGEYRVIMNSDEEKYDGTGTTYKKYIKSQRDEFNPDRNIIKIKIPGLSGLMIKKKKTIKRG</sequence>
<keyword evidence="9 10" id="KW-0119">Carbohydrate metabolism</keyword>
<comment type="pathway">
    <text evidence="3 10">Glycan biosynthesis; glycogen biosynthesis.</text>
</comment>
<dbReference type="HAMAP" id="MF_00685">
    <property type="entry name" value="GlgB"/>
    <property type="match status" value="1"/>
</dbReference>
<dbReference type="EC" id="2.4.1.18" evidence="10"/>
<evidence type="ECO:0000256" key="1">
    <source>
        <dbReference type="ARBA" id="ARBA00000826"/>
    </source>
</evidence>
<comment type="similarity">
    <text evidence="4 10">Belongs to the glycosyl hydrolase 13 family. GlgB subfamily.</text>
</comment>
<dbReference type="AlphaFoldDB" id="A0A1M6AE42"/>
<dbReference type="CDD" id="cd02855">
    <property type="entry name" value="E_set_GBE_prok_N"/>
    <property type="match status" value="1"/>
</dbReference>
<comment type="catalytic activity">
    <reaction evidence="1 10">
        <text>Transfers a segment of a (1-&gt;4)-alpha-D-glucan chain to a primary hydroxy group in a similar glucan chain.</text>
        <dbReference type="EC" id="2.4.1.18"/>
    </reaction>
</comment>
<dbReference type="InterPro" id="IPR013783">
    <property type="entry name" value="Ig-like_fold"/>
</dbReference>
<dbReference type="EMBL" id="FQZL01000004">
    <property type="protein sequence ID" value="SHI34453.1"/>
    <property type="molecule type" value="Genomic_DNA"/>
</dbReference>
<evidence type="ECO:0000256" key="6">
    <source>
        <dbReference type="ARBA" id="ARBA00022676"/>
    </source>
</evidence>
<evidence type="ECO:0000256" key="5">
    <source>
        <dbReference type="ARBA" id="ARBA00022600"/>
    </source>
</evidence>
<dbReference type="GO" id="GO:0004553">
    <property type="term" value="F:hydrolase activity, hydrolyzing O-glycosyl compounds"/>
    <property type="evidence" value="ECO:0007669"/>
    <property type="project" value="InterPro"/>
</dbReference>
<dbReference type="UniPathway" id="UPA00164"/>
<dbReference type="Pfam" id="PF02806">
    <property type="entry name" value="Alpha-amylase_C"/>
    <property type="match status" value="1"/>
</dbReference>
<proteinExistence type="inferred from homology"/>
<keyword evidence="8 10" id="KW-0320">Glycogen biosynthesis</keyword>
<reference evidence="13 14" key="1">
    <citation type="submission" date="2016-11" db="EMBL/GenBank/DDBJ databases">
        <authorList>
            <person name="Jaros S."/>
            <person name="Januszkiewicz K."/>
            <person name="Wedrychowicz H."/>
        </authorList>
    </citation>
    <scope>NUCLEOTIDE SEQUENCE [LARGE SCALE GENOMIC DNA]</scope>
    <source>
        <strain evidence="13 14">DSM 17477</strain>
    </source>
</reference>
<dbReference type="SUPFAM" id="SSF51011">
    <property type="entry name" value="Glycosyl hydrolase domain"/>
    <property type="match status" value="1"/>
</dbReference>
<dbReference type="InterPro" id="IPR006048">
    <property type="entry name" value="A-amylase/branching_C"/>
</dbReference>
<dbReference type="Proteomes" id="UP000184052">
    <property type="component" value="Unassembled WGS sequence"/>
</dbReference>
<evidence type="ECO:0000313" key="14">
    <source>
        <dbReference type="Proteomes" id="UP000184052"/>
    </source>
</evidence>
<gene>
    <name evidence="10" type="primary">glgB</name>
    <name evidence="13" type="ORF">SAMN02745751_00080</name>
</gene>
<dbReference type="CDD" id="cd11322">
    <property type="entry name" value="AmyAc_Glg_BE"/>
    <property type="match status" value="1"/>
</dbReference>
<dbReference type="InterPro" id="IPR004193">
    <property type="entry name" value="Glyco_hydro_13_N"/>
</dbReference>
<dbReference type="NCBIfam" id="NF003811">
    <property type="entry name" value="PRK05402.1"/>
    <property type="match status" value="1"/>
</dbReference>
<dbReference type="InterPro" id="IPR037439">
    <property type="entry name" value="Branching_enzy"/>
</dbReference>
<dbReference type="GO" id="GO:0003844">
    <property type="term" value="F:1,4-alpha-glucan branching enzyme activity"/>
    <property type="evidence" value="ECO:0007669"/>
    <property type="project" value="UniProtKB-UniRule"/>
</dbReference>
<evidence type="ECO:0000259" key="12">
    <source>
        <dbReference type="SMART" id="SM00642"/>
    </source>
</evidence>